<dbReference type="SUPFAM" id="SSF56672">
    <property type="entry name" value="DNA/RNA polymerases"/>
    <property type="match status" value="1"/>
</dbReference>
<dbReference type="InterPro" id="IPR043502">
    <property type="entry name" value="DNA/RNA_pol_sf"/>
</dbReference>
<gene>
    <name evidence="1" type="ORF">OH76DRAFT_1320596</name>
</gene>
<keyword evidence="2" id="KW-1185">Reference proteome</keyword>
<dbReference type="AlphaFoldDB" id="A0A371DS79"/>
<dbReference type="EMBL" id="KZ857382">
    <property type="protein sequence ID" value="RDX55392.1"/>
    <property type="molecule type" value="Genomic_DNA"/>
</dbReference>
<feature type="non-terminal residue" evidence="1">
    <location>
        <position position="1"/>
    </location>
</feature>
<proteinExistence type="predicted"/>
<dbReference type="OrthoDB" id="3186349at2759"/>
<dbReference type="STRING" id="139420.A0A371DS79"/>
<evidence type="ECO:0000313" key="1">
    <source>
        <dbReference type="EMBL" id="RDX55392.1"/>
    </source>
</evidence>
<sequence length="117" mass="12982">HILAGEIPHNADVFVDDAAVKGPEDDYDDVPIPENPLIRQFVWEYACTLDRFFALMELAGVTASGTKLLIAVMRARLVGSIADRHGWWLAHEITAKVTKFPYPDSVTEVRMFLGIAG</sequence>
<feature type="non-terminal residue" evidence="1">
    <location>
        <position position="117"/>
    </location>
</feature>
<protein>
    <submittedName>
        <fullName evidence="1">Uncharacterized protein</fullName>
    </submittedName>
</protein>
<evidence type="ECO:0000313" key="2">
    <source>
        <dbReference type="Proteomes" id="UP000256964"/>
    </source>
</evidence>
<accession>A0A371DS79</accession>
<reference evidence="1 2" key="1">
    <citation type="journal article" date="2018" name="Biotechnol. Biofuels">
        <title>Integrative visual omics of the white-rot fungus Polyporus brumalis exposes the biotechnological potential of its oxidative enzymes for delignifying raw plant biomass.</title>
        <authorList>
            <person name="Miyauchi S."/>
            <person name="Rancon A."/>
            <person name="Drula E."/>
            <person name="Hage H."/>
            <person name="Chaduli D."/>
            <person name="Favel A."/>
            <person name="Grisel S."/>
            <person name="Henrissat B."/>
            <person name="Herpoel-Gimbert I."/>
            <person name="Ruiz-Duenas F.J."/>
            <person name="Chevret D."/>
            <person name="Hainaut M."/>
            <person name="Lin J."/>
            <person name="Wang M."/>
            <person name="Pangilinan J."/>
            <person name="Lipzen A."/>
            <person name="Lesage-Meessen L."/>
            <person name="Navarro D."/>
            <person name="Riley R."/>
            <person name="Grigoriev I.V."/>
            <person name="Zhou S."/>
            <person name="Raouche S."/>
            <person name="Rosso M.N."/>
        </authorList>
    </citation>
    <scope>NUCLEOTIDE SEQUENCE [LARGE SCALE GENOMIC DNA]</scope>
    <source>
        <strain evidence="1 2">BRFM 1820</strain>
    </source>
</reference>
<organism evidence="1 2">
    <name type="scientific">Lentinus brumalis</name>
    <dbReference type="NCBI Taxonomy" id="2498619"/>
    <lineage>
        <taxon>Eukaryota</taxon>
        <taxon>Fungi</taxon>
        <taxon>Dikarya</taxon>
        <taxon>Basidiomycota</taxon>
        <taxon>Agaricomycotina</taxon>
        <taxon>Agaricomycetes</taxon>
        <taxon>Polyporales</taxon>
        <taxon>Polyporaceae</taxon>
        <taxon>Lentinus</taxon>
    </lineage>
</organism>
<dbReference type="Proteomes" id="UP000256964">
    <property type="component" value="Unassembled WGS sequence"/>
</dbReference>
<name>A0A371DS79_9APHY</name>